<feature type="domain" description="Flavoprotein" evidence="3">
    <location>
        <begin position="74"/>
        <end position="247"/>
    </location>
</feature>
<dbReference type="Pfam" id="PF02441">
    <property type="entry name" value="Flavoprotein"/>
    <property type="match status" value="1"/>
</dbReference>
<evidence type="ECO:0000313" key="5">
    <source>
        <dbReference type="Proteomes" id="UP000038040"/>
    </source>
</evidence>
<evidence type="ECO:0000313" key="7">
    <source>
        <dbReference type="WBParaSite" id="DME_0000052601-mRNA-1"/>
    </source>
</evidence>
<dbReference type="Gene3D" id="3.40.50.1950">
    <property type="entry name" value="Flavin prenyltransferase-like"/>
    <property type="match status" value="1"/>
</dbReference>
<dbReference type="STRING" id="318479.A0A0N4U1N4"/>
<dbReference type="GO" id="GO:0071513">
    <property type="term" value="C:phosphopantothenoylcysteine decarboxylase complex"/>
    <property type="evidence" value="ECO:0007669"/>
    <property type="project" value="TreeGrafter"/>
</dbReference>
<gene>
    <name evidence="4" type="ORF">DME_LOCUS4886</name>
</gene>
<dbReference type="GO" id="GO:0004633">
    <property type="term" value="F:phosphopantothenoylcysteine decarboxylase activity"/>
    <property type="evidence" value="ECO:0007669"/>
    <property type="project" value="TreeGrafter"/>
</dbReference>
<dbReference type="Proteomes" id="UP000274756">
    <property type="component" value="Unassembled WGS sequence"/>
</dbReference>
<dbReference type="GO" id="GO:0010181">
    <property type="term" value="F:FMN binding"/>
    <property type="evidence" value="ECO:0007669"/>
    <property type="project" value="TreeGrafter"/>
</dbReference>
<dbReference type="SUPFAM" id="SSF52507">
    <property type="entry name" value="Homo-oligomeric flavin-containing Cys decarboxylases, HFCD"/>
    <property type="match status" value="1"/>
</dbReference>
<dbReference type="EMBL" id="UYYG01001151">
    <property type="protein sequence ID" value="VDN54913.1"/>
    <property type="molecule type" value="Genomic_DNA"/>
</dbReference>
<evidence type="ECO:0000313" key="4">
    <source>
        <dbReference type="EMBL" id="VDN54913.1"/>
    </source>
</evidence>
<dbReference type="WBParaSite" id="DME_0000052601-mRNA-1">
    <property type="protein sequence ID" value="DME_0000052601-mRNA-1"/>
    <property type="gene ID" value="DME_0000052601"/>
</dbReference>
<dbReference type="Proteomes" id="UP000038040">
    <property type="component" value="Unplaced"/>
</dbReference>
<dbReference type="PANTHER" id="PTHR14359:SF6">
    <property type="entry name" value="PHOSPHOPANTOTHENOYLCYSTEINE DECARBOXYLASE"/>
    <property type="match status" value="1"/>
</dbReference>
<keyword evidence="1" id="KW-0173">Coenzyme A biosynthesis</keyword>
<dbReference type="InterPro" id="IPR036551">
    <property type="entry name" value="Flavin_trans-like"/>
</dbReference>
<dbReference type="AlphaFoldDB" id="A0A0N4U1N4"/>
<comment type="similarity">
    <text evidence="2">Belongs to the HFCD (homooligomeric flavin containing Cys decarboxylase) superfamily.</text>
</comment>
<keyword evidence="6" id="KW-1185">Reference proteome</keyword>
<accession>A0A0N4U1N4</accession>
<evidence type="ECO:0000313" key="6">
    <source>
        <dbReference type="Proteomes" id="UP000274756"/>
    </source>
</evidence>
<dbReference type="GO" id="GO:0015937">
    <property type="term" value="P:coenzyme A biosynthetic process"/>
    <property type="evidence" value="ECO:0007669"/>
    <property type="project" value="UniProtKB-KW"/>
</dbReference>
<dbReference type="InterPro" id="IPR003382">
    <property type="entry name" value="Flavoprotein"/>
</dbReference>
<evidence type="ECO:0000256" key="2">
    <source>
        <dbReference type="ARBA" id="ARBA00038350"/>
    </source>
</evidence>
<name>A0A0N4U1N4_DRAME</name>
<sequence>MDESDGFAAKKPKLDISFNAELSSNDGVVAKKPRLSECSNMQIVDVAVKEPSPVARRLPYGPDHSFIRYGNKYHLLLCVTGSVATIKLKELIDHLIKLSPSDRLDIRIVATDAARRFFDENSLSQIVYTEADEWNMWQNRGDPILHIELRNWADAMLIAPLDANTLAKIANGLCDNLLTCVVRAWHPNKQIFFAPAMNAAMWENPITHQHRRTLRDFFHFREIPPIEKQLMCGDQGCGAMATIQMIASIVASDVKNRFAVYSDNSKL</sequence>
<dbReference type="OrthoDB" id="1532798at2759"/>
<evidence type="ECO:0000256" key="1">
    <source>
        <dbReference type="ARBA" id="ARBA00022993"/>
    </source>
</evidence>
<dbReference type="PANTHER" id="PTHR14359">
    <property type="entry name" value="HOMO-OLIGOMERIC FLAVIN CONTAINING CYS DECARBOXYLASE FAMILY"/>
    <property type="match status" value="1"/>
</dbReference>
<evidence type="ECO:0000259" key="3">
    <source>
        <dbReference type="Pfam" id="PF02441"/>
    </source>
</evidence>
<organism evidence="5 7">
    <name type="scientific">Dracunculus medinensis</name>
    <name type="common">Guinea worm</name>
    <dbReference type="NCBI Taxonomy" id="318479"/>
    <lineage>
        <taxon>Eukaryota</taxon>
        <taxon>Metazoa</taxon>
        <taxon>Ecdysozoa</taxon>
        <taxon>Nematoda</taxon>
        <taxon>Chromadorea</taxon>
        <taxon>Rhabditida</taxon>
        <taxon>Spirurina</taxon>
        <taxon>Dracunculoidea</taxon>
        <taxon>Dracunculidae</taxon>
        <taxon>Dracunculus</taxon>
    </lineage>
</organism>
<protein>
    <submittedName>
        <fullName evidence="7">Flavoprotein domain-containing protein</fullName>
    </submittedName>
</protein>
<proteinExistence type="inferred from homology"/>
<reference evidence="4 6" key="2">
    <citation type="submission" date="2018-11" db="EMBL/GenBank/DDBJ databases">
        <authorList>
            <consortium name="Pathogen Informatics"/>
        </authorList>
    </citation>
    <scope>NUCLEOTIDE SEQUENCE [LARGE SCALE GENOMIC DNA]</scope>
</reference>
<reference evidence="7" key="1">
    <citation type="submission" date="2017-02" db="UniProtKB">
        <authorList>
            <consortium name="WormBaseParasite"/>
        </authorList>
    </citation>
    <scope>IDENTIFICATION</scope>
</reference>